<keyword evidence="10" id="KW-1185">Reference proteome</keyword>
<protein>
    <submittedName>
        <fullName evidence="9">Biotin carboxylase</fullName>
    </submittedName>
</protein>
<dbReference type="FunFam" id="3.40.50.20:FF:000010">
    <property type="entry name" value="Propionyl-CoA carboxylase subunit alpha"/>
    <property type="match status" value="1"/>
</dbReference>
<dbReference type="SUPFAM" id="SSF52440">
    <property type="entry name" value="PreATP-grasp domain"/>
    <property type="match status" value="1"/>
</dbReference>
<evidence type="ECO:0000256" key="4">
    <source>
        <dbReference type="ARBA" id="ARBA00022840"/>
    </source>
</evidence>
<dbReference type="Pfam" id="PF02786">
    <property type="entry name" value="CPSase_L_D2"/>
    <property type="match status" value="1"/>
</dbReference>
<evidence type="ECO:0000256" key="1">
    <source>
        <dbReference type="ARBA" id="ARBA00001953"/>
    </source>
</evidence>
<evidence type="ECO:0000313" key="10">
    <source>
        <dbReference type="Proteomes" id="UP000007264"/>
    </source>
</evidence>
<keyword evidence="4 6" id="KW-0067">ATP-binding</keyword>
<keyword evidence="5" id="KW-0092">Biotin</keyword>
<keyword evidence="3 6" id="KW-0547">Nucleotide-binding</keyword>
<keyword evidence="2" id="KW-0436">Ligase</keyword>
<dbReference type="GO" id="GO:0005739">
    <property type="term" value="C:mitochondrion"/>
    <property type="evidence" value="ECO:0007669"/>
    <property type="project" value="TreeGrafter"/>
</dbReference>
<dbReference type="STRING" id="574566.I0YLC4"/>
<dbReference type="EMBL" id="AGSI01000020">
    <property type="protein sequence ID" value="EIE19193.1"/>
    <property type="molecule type" value="Genomic_DNA"/>
</dbReference>
<evidence type="ECO:0000256" key="2">
    <source>
        <dbReference type="ARBA" id="ARBA00022598"/>
    </source>
</evidence>
<dbReference type="Proteomes" id="UP000007264">
    <property type="component" value="Unassembled WGS sequence"/>
</dbReference>
<dbReference type="InterPro" id="IPR050856">
    <property type="entry name" value="Biotin_carboxylase_complex"/>
</dbReference>
<dbReference type="PROSITE" id="PS50979">
    <property type="entry name" value="BC"/>
    <property type="match status" value="1"/>
</dbReference>
<evidence type="ECO:0000256" key="5">
    <source>
        <dbReference type="ARBA" id="ARBA00023267"/>
    </source>
</evidence>
<dbReference type="Gene3D" id="3.30.470.20">
    <property type="entry name" value="ATP-grasp fold, B domain"/>
    <property type="match status" value="1"/>
</dbReference>
<dbReference type="InterPro" id="IPR005481">
    <property type="entry name" value="BC-like_N"/>
</dbReference>
<dbReference type="FunFam" id="3.30.470.20:FF:000028">
    <property type="entry name" value="Methylcrotonoyl-CoA carboxylase subunit alpha, mitochondrial"/>
    <property type="match status" value="1"/>
</dbReference>
<comment type="cofactor">
    <cofactor evidence="1">
        <name>biotin</name>
        <dbReference type="ChEBI" id="CHEBI:57586"/>
    </cofactor>
</comment>
<organism evidence="9 10">
    <name type="scientific">Coccomyxa subellipsoidea (strain C-169)</name>
    <name type="common">Green microalga</name>
    <dbReference type="NCBI Taxonomy" id="574566"/>
    <lineage>
        <taxon>Eukaryota</taxon>
        <taxon>Viridiplantae</taxon>
        <taxon>Chlorophyta</taxon>
        <taxon>core chlorophytes</taxon>
        <taxon>Trebouxiophyceae</taxon>
        <taxon>Trebouxiophyceae incertae sedis</taxon>
        <taxon>Coccomyxaceae</taxon>
        <taxon>Coccomyxa</taxon>
        <taxon>Coccomyxa subellipsoidea</taxon>
    </lineage>
</organism>
<dbReference type="PROSITE" id="PS00867">
    <property type="entry name" value="CPSASE_2"/>
    <property type="match status" value="1"/>
</dbReference>
<dbReference type="FunFam" id="3.30.1490.20:FF:000003">
    <property type="entry name" value="acetyl-CoA carboxylase isoform X1"/>
    <property type="match status" value="1"/>
</dbReference>
<dbReference type="KEGG" id="csl:COCSUDRAFT_20113"/>
<proteinExistence type="predicted"/>
<dbReference type="GO" id="GO:0004485">
    <property type="term" value="F:methylcrotonoyl-CoA carboxylase activity"/>
    <property type="evidence" value="ECO:0007669"/>
    <property type="project" value="TreeGrafter"/>
</dbReference>
<feature type="domain" description="Biotin carboxylation" evidence="8">
    <location>
        <begin position="23"/>
        <end position="481"/>
    </location>
</feature>
<reference evidence="9 10" key="1">
    <citation type="journal article" date="2012" name="Genome Biol.">
        <title>The genome of the polar eukaryotic microalga coccomyxa subellipsoidea reveals traits of cold adaptation.</title>
        <authorList>
            <person name="Blanc G."/>
            <person name="Agarkova I."/>
            <person name="Grimwood J."/>
            <person name="Kuo A."/>
            <person name="Brueggeman A."/>
            <person name="Dunigan D."/>
            <person name="Gurnon J."/>
            <person name="Ladunga I."/>
            <person name="Lindquist E."/>
            <person name="Lucas S."/>
            <person name="Pangilinan J."/>
            <person name="Proschold T."/>
            <person name="Salamov A."/>
            <person name="Schmutz J."/>
            <person name="Weeks D."/>
            <person name="Yamada T."/>
            <person name="Claverie J.M."/>
            <person name="Grigoriev I."/>
            <person name="Van Etten J."/>
            <person name="Lomsadze A."/>
            <person name="Borodovsky M."/>
        </authorList>
    </citation>
    <scope>NUCLEOTIDE SEQUENCE [LARGE SCALE GENOMIC DNA]</scope>
    <source>
        <strain evidence="9 10">C-169</strain>
    </source>
</reference>
<dbReference type="SMART" id="SM00878">
    <property type="entry name" value="Biotin_carb_C"/>
    <property type="match status" value="1"/>
</dbReference>
<dbReference type="InterPro" id="IPR011764">
    <property type="entry name" value="Biotin_carboxylation_dom"/>
</dbReference>
<dbReference type="AlphaFoldDB" id="I0YLC4"/>
<accession>I0YLC4</accession>
<comment type="caution">
    <text evidence="9">The sequence shown here is derived from an EMBL/GenBank/DDBJ whole genome shotgun (WGS) entry which is preliminary data.</text>
</comment>
<dbReference type="InterPro" id="IPR016185">
    <property type="entry name" value="PreATP-grasp_dom_sf"/>
</dbReference>
<dbReference type="InterPro" id="IPR011054">
    <property type="entry name" value="Rudment_hybrid_motif"/>
</dbReference>
<dbReference type="InterPro" id="IPR005479">
    <property type="entry name" value="CPAse_ATP-bd"/>
</dbReference>
<gene>
    <name evidence="9" type="ORF">COCSUDRAFT_20113</name>
</gene>
<dbReference type="PANTHER" id="PTHR18866:SF33">
    <property type="entry name" value="METHYLCROTONOYL-COA CARBOXYLASE SUBUNIT ALPHA, MITOCHONDRIAL-RELATED"/>
    <property type="match status" value="1"/>
</dbReference>
<dbReference type="InterPro" id="IPR011761">
    <property type="entry name" value="ATP-grasp"/>
</dbReference>
<dbReference type="SUPFAM" id="SSF56059">
    <property type="entry name" value="Glutathione synthetase ATP-binding domain-like"/>
    <property type="match status" value="1"/>
</dbReference>
<dbReference type="OrthoDB" id="196847at2759"/>
<dbReference type="InterPro" id="IPR005482">
    <property type="entry name" value="Biotin_COase_C"/>
</dbReference>
<dbReference type="Pfam" id="PF00289">
    <property type="entry name" value="Biotin_carb_N"/>
    <property type="match status" value="1"/>
</dbReference>
<dbReference type="Pfam" id="PF02785">
    <property type="entry name" value="Biotin_carb_C"/>
    <property type="match status" value="1"/>
</dbReference>
<dbReference type="PANTHER" id="PTHR18866">
    <property type="entry name" value="CARBOXYLASE:PYRUVATE/ACETYL-COA/PROPIONYL-COA CARBOXYLASE"/>
    <property type="match status" value="1"/>
</dbReference>
<evidence type="ECO:0000313" key="9">
    <source>
        <dbReference type="EMBL" id="EIE19193.1"/>
    </source>
</evidence>
<dbReference type="PROSITE" id="PS50975">
    <property type="entry name" value="ATP_GRASP"/>
    <property type="match status" value="1"/>
</dbReference>
<dbReference type="RefSeq" id="XP_005643737.1">
    <property type="nucleotide sequence ID" value="XM_005643680.1"/>
</dbReference>
<dbReference type="SUPFAM" id="SSF51246">
    <property type="entry name" value="Rudiment single hybrid motif"/>
    <property type="match status" value="1"/>
</dbReference>
<dbReference type="GeneID" id="17037123"/>
<evidence type="ECO:0000259" key="7">
    <source>
        <dbReference type="PROSITE" id="PS50975"/>
    </source>
</evidence>
<dbReference type="eggNOG" id="KOG0238">
    <property type="taxonomic scope" value="Eukaryota"/>
</dbReference>
<dbReference type="GO" id="GO:0005524">
    <property type="term" value="F:ATP binding"/>
    <property type="evidence" value="ECO:0007669"/>
    <property type="project" value="UniProtKB-UniRule"/>
</dbReference>
<evidence type="ECO:0000259" key="8">
    <source>
        <dbReference type="PROSITE" id="PS50979"/>
    </source>
</evidence>
<name>I0YLC4_COCSC</name>
<sequence length="550" mass="58801">MHASTPAGDTAANQSGTSTGPLPFSKVLVANRGEIACRVLQTAKRLGIPTVAVYSEADRTSLHASLADEAFCIGPAAARDSYLRMERILEVALKTGAQAVHPGYGFLSENTTFAGMCEDNGISFVGPPASAIASMGNKSEAKALMAGAGVPVVPGYHGDDQDESLLFEEGHKVGFPLLVKAVLGGGGKGMKLANSARELPEALSSAKREAAASFGDERVLLERYITRPRHIEVQIFADTLGNAVYLFERDCSMQRRHQKAGTSLVIEEAPAPGISEDFRRSIGEAAVAAARAVGYVNAGTVEFIVDTDTGDYYFMEMNTRLQVEHPVTEAITGQDLVEWQLRVAAGQPLPLLQDQLKILGHAFEARVYAESPERGFMPGTGTLQRWRIPHGAVSFSHIGDVRVDSGVRKGDQVGVHYDPMIAKLITKGPDRQTALDNLHTALSELQVSGLPTNVTFLKRLASHPAFAAVELDTSFIAKHLNSLTAAAQPPAKVVALAALARHMLQVQVSPGLFPLLHASNHVLNIFFNGNGQHSLHVPGKACICTPLTKW</sequence>
<evidence type="ECO:0000256" key="3">
    <source>
        <dbReference type="ARBA" id="ARBA00022741"/>
    </source>
</evidence>
<dbReference type="GO" id="GO:0046872">
    <property type="term" value="F:metal ion binding"/>
    <property type="evidence" value="ECO:0007669"/>
    <property type="project" value="InterPro"/>
</dbReference>
<feature type="domain" description="ATP-grasp" evidence="7">
    <location>
        <begin position="142"/>
        <end position="345"/>
    </location>
</feature>
<evidence type="ECO:0000256" key="6">
    <source>
        <dbReference type="PROSITE-ProRule" id="PRU00409"/>
    </source>
</evidence>